<dbReference type="RefSeq" id="WP_117202828.1">
    <property type="nucleotide sequence ID" value="NZ_JBHTBK010000011.1"/>
</dbReference>
<protein>
    <submittedName>
        <fullName evidence="2">HTH domain-containing protein</fullName>
    </submittedName>
</protein>
<proteinExistence type="predicted"/>
<comment type="caution">
    <text evidence="2">The sequence shown here is derived from an EMBL/GenBank/DDBJ whole genome shotgun (WGS) entry which is preliminary data.</text>
</comment>
<keyword evidence="3" id="KW-1185">Reference proteome</keyword>
<dbReference type="InterPro" id="IPR036390">
    <property type="entry name" value="WH_DNA-bd_sf"/>
</dbReference>
<evidence type="ECO:0000313" key="2">
    <source>
        <dbReference type="EMBL" id="RFP60089.1"/>
    </source>
</evidence>
<feature type="domain" description="Helix-turn-helix type 11" evidence="1">
    <location>
        <begin position="8"/>
        <end position="48"/>
    </location>
</feature>
<dbReference type="AlphaFoldDB" id="A0A372DKR1"/>
<accession>A0A372DKR1</accession>
<evidence type="ECO:0000259" key="1">
    <source>
        <dbReference type="Pfam" id="PF08279"/>
    </source>
</evidence>
<dbReference type="InterPro" id="IPR036388">
    <property type="entry name" value="WH-like_DNA-bd_sf"/>
</dbReference>
<dbReference type="Pfam" id="PF08279">
    <property type="entry name" value="HTH_11"/>
    <property type="match status" value="1"/>
</dbReference>
<gene>
    <name evidence="2" type="ORF">D0Y53_08635</name>
</gene>
<name>A0A372DKR1_9GAMM</name>
<evidence type="ECO:0000313" key="3">
    <source>
        <dbReference type="Proteomes" id="UP000262917"/>
    </source>
</evidence>
<dbReference type="Gene3D" id="1.10.10.10">
    <property type="entry name" value="Winged helix-like DNA-binding domain superfamily/Winged helix DNA-binding domain"/>
    <property type="match status" value="1"/>
</dbReference>
<dbReference type="SUPFAM" id="SSF46785">
    <property type="entry name" value="Winged helix' DNA-binding domain"/>
    <property type="match status" value="1"/>
</dbReference>
<dbReference type="Proteomes" id="UP000262917">
    <property type="component" value="Unassembled WGS sequence"/>
</dbReference>
<dbReference type="OrthoDB" id="8545200at2"/>
<dbReference type="EMBL" id="QVPD01000008">
    <property type="protein sequence ID" value="RFP60089.1"/>
    <property type="molecule type" value="Genomic_DNA"/>
</dbReference>
<dbReference type="InterPro" id="IPR011991">
    <property type="entry name" value="ArsR-like_HTH"/>
</dbReference>
<sequence length="216" mass="23251">MLGTLGTRQQALLRLLLEHKAGLTTEELATQLGITRTAVRQHLAALGSGGLVATGPHRASGGRPQQLYVLSEAGKEQFPRGYAWLAELIVDSIKQDAGAPGLRQRLQALGARVGRRLRGQGAESKTPQQAVAALTGIMEGLGYSARDTGTDADTPTIEASNCIFHTLAMKDPDICQFDLAMLSAYTGRRVDHQECMARGGNVCRFRFHRNDADEQG</sequence>
<dbReference type="GO" id="GO:0006355">
    <property type="term" value="P:regulation of DNA-templated transcription"/>
    <property type="evidence" value="ECO:0007669"/>
    <property type="project" value="UniProtKB-ARBA"/>
</dbReference>
<organism evidence="2 3">
    <name type="scientific">Cognatiluteimonas weifangensis</name>
    <dbReference type="NCBI Taxonomy" id="2303539"/>
    <lineage>
        <taxon>Bacteria</taxon>
        <taxon>Pseudomonadati</taxon>
        <taxon>Pseudomonadota</taxon>
        <taxon>Gammaproteobacteria</taxon>
        <taxon>Lysobacterales</taxon>
        <taxon>Lysobacteraceae</taxon>
        <taxon>Cognatiluteimonas</taxon>
    </lineage>
</organism>
<dbReference type="InterPro" id="IPR013196">
    <property type="entry name" value="HTH_11"/>
</dbReference>
<reference evidence="2 3" key="1">
    <citation type="submission" date="2018-08" db="EMBL/GenBank/DDBJ databases">
        <title>Lysobacter weifangensis sp. nov., a new member of the family 'Xanthomonadaceae', isolated from soil in a farmland.</title>
        <authorList>
            <person name="Zhao H."/>
        </authorList>
    </citation>
    <scope>NUCLEOTIDE SEQUENCE [LARGE SCALE GENOMIC DNA]</scope>
    <source>
        <strain evidence="2 3">WF-2</strain>
    </source>
</reference>
<dbReference type="CDD" id="cd00090">
    <property type="entry name" value="HTH_ARSR"/>
    <property type="match status" value="1"/>
</dbReference>